<gene>
    <name evidence="2" type="ORF">SAMN02745121_06202</name>
</gene>
<reference evidence="3" key="1">
    <citation type="submission" date="2016-10" db="EMBL/GenBank/DDBJ databases">
        <authorList>
            <person name="Varghese N."/>
            <person name="Submissions S."/>
        </authorList>
    </citation>
    <scope>NUCLEOTIDE SEQUENCE [LARGE SCALE GENOMIC DNA]</scope>
    <source>
        <strain evidence="3">ATCC 25963</strain>
    </source>
</reference>
<sequence length="363" mass="37535">MRWSAPYTRPQAPARVLPRTRTRRFRAPCAALVTGSGGAYCARMHSLTTRGPRLCGLAGAALGLLAACGDDGRDTGFASASAGITTVPGPTTAPPGTTTGEATTGTSDDGTGTTTDAAGTTGPTTTDASSTSTGPATTTGAAKFDLGAMPDVGMTECVDCSLTIDSQQSGTLAILGQNIFATAELEGEIVYALGNAGPGRFIATADSSLPFNEQSDCPIREWLAGSPDPNPKLFWWGWGPSDGPANWNYPGDSSGIHLPPQYVGNPAQLAADYDIVMYLEGSGQFDGGEQPTDEEMQTLLEYVTVHGGGAYISSEFAGYLQPADYASINRVLMPLGVEALQVNLNWGDVNGQIEFTCFPAPVG</sequence>
<proteinExistence type="predicted"/>
<protein>
    <submittedName>
        <fullName evidence="2">Uncharacterized protein</fullName>
    </submittedName>
</protein>
<organism evidence="2 3">
    <name type="scientific">Nannocystis exedens</name>
    <dbReference type="NCBI Taxonomy" id="54"/>
    <lineage>
        <taxon>Bacteria</taxon>
        <taxon>Pseudomonadati</taxon>
        <taxon>Myxococcota</taxon>
        <taxon>Polyangia</taxon>
        <taxon>Nannocystales</taxon>
        <taxon>Nannocystaceae</taxon>
        <taxon>Nannocystis</taxon>
    </lineage>
</organism>
<evidence type="ECO:0000313" key="2">
    <source>
        <dbReference type="EMBL" id="SFE94893.1"/>
    </source>
</evidence>
<dbReference type="AlphaFoldDB" id="A0A1I2EQ91"/>
<keyword evidence="3" id="KW-1185">Reference proteome</keyword>
<dbReference type="Proteomes" id="UP000199400">
    <property type="component" value="Unassembled WGS sequence"/>
</dbReference>
<feature type="region of interest" description="Disordered" evidence="1">
    <location>
        <begin position="82"/>
        <end position="136"/>
    </location>
</feature>
<evidence type="ECO:0000313" key="3">
    <source>
        <dbReference type="Proteomes" id="UP000199400"/>
    </source>
</evidence>
<name>A0A1I2EQ91_9BACT</name>
<dbReference type="EMBL" id="FOMX01000023">
    <property type="protein sequence ID" value="SFE94893.1"/>
    <property type="molecule type" value="Genomic_DNA"/>
</dbReference>
<dbReference type="STRING" id="54.SAMN02745121_06202"/>
<accession>A0A1I2EQ91</accession>
<evidence type="ECO:0000256" key="1">
    <source>
        <dbReference type="SAM" id="MobiDB-lite"/>
    </source>
</evidence>
<feature type="compositionally biased region" description="Low complexity" evidence="1">
    <location>
        <begin position="85"/>
        <end position="136"/>
    </location>
</feature>